<dbReference type="PANTHER" id="PTHR11061:SF30">
    <property type="entry name" value="TRNA (URACIL(54)-C(5))-METHYLTRANSFERASE"/>
    <property type="match status" value="1"/>
</dbReference>
<dbReference type="EMBL" id="BCSY01000036">
    <property type="protein sequence ID" value="GAS95419.1"/>
    <property type="molecule type" value="Genomic_DNA"/>
</dbReference>
<keyword evidence="2 4" id="KW-0808">Transferase</keyword>
<dbReference type="SUPFAM" id="SSF53335">
    <property type="entry name" value="S-adenosyl-L-methionine-dependent methyltransferases"/>
    <property type="match status" value="1"/>
</dbReference>
<evidence type="ECO:0000259" key="5">
    <source>
        <dbReference type="PROSITE" id="PS50926"/>
    </source>
</evidence>
<evidence type="ECO:0000313" key="6">
    <source>
        <dbReference type="EMBL" id="GAS95419.1"/>
    </source>
</evidence>
<dbReference type="GO" id="GO:0070041">
    <property type="term" value="F:rRNA (uridine-C5-)-methyltransferase activity"/>
    <property type="evidence" value="ECO:0007669"/>
    <property type="project" value="TreeGrafter"/>
</dbReference>
<keyword evidence="1 4" id="KW-0489">Methyltransferase</keyword>
<dbReference type="GO" id="GO:0070475">
    <property type="term" value="P:rRNA base methylation"/>
    <property type="evidence" value="ECO:0007669"/>
    <property type="project" value="TreeGrafter"/>
</dbReference>
<dbReference type="Proteomes" id="UP000069443">
    <property type="component" value="Unassembled WGS sequence"/>
</dbReference>
<dbReference type="PANTHER" id="PTHR11061">
    <property type="entry name" value="RNA M5U METHYLTRANSFERASE"/>
    <property type="match status" value="1"/>
</dbReference>
<protein>
    <submittedName>
        <fullName evidence="6">SAM-dependent methyltransferase, tRNA(Uracil-5)-methyltransferase</fullName>
    </submittedName>
</protein>
<dbReference type="OrthoDB" id="9804590at2"/>
<comment type="caution">
    <text evidence="6">The sequence shown here is derived from an EMBL/GenBank/DDBJ whole genome shotgun (WGS) entry which is preliminary data.</text>
</comment>
<feature type="binding site" evidence="4">
    <location>
        <position position="226"/>
    </location>
    <ligand>
        <name>S-adenosyl-L-methionine</name>
        <dbReference type="ChEBI" id="CHEBI:59789"/>
    </ligand>
</feature>
<feature type="domain" description="TRAM" evidence="5">
    <location>
        <begin position="1"/>
        <end position="55"/>
    </location>
</feature>
<dbReference type="Gene3D" id="2.40.50.140">
    <property type="entry name" value="Nucleic acid-binding proteins"/>
    <property type="match status" value="1"/>
</dbReference>
<sequence length="390" mass="41939">MNELTLTTGAAANGGSCVARHDGRVVFVRYALPGETVRVRVRSERGSYWHADVLEVLEASPDRIEPLCPIAGVDGSGCCDLAFAEPSAVRRLKGEVVANQLARLGGFQWSGVAEEVGTTGATGWRTRVRLDVSESGHAGFHRYHSTELHPELNCGQLRPGLLDGVAGSRWPPGAQLHIAVDDDGVRHIVQTGPGRKAQTQVVEGDYEAVQRIGGRQWRVPVTAFWQAHRDAPELYSALIRDAARLRPGMTAWDLYGGAGVFAAALAAEVGASGHVLTVDTSRGSARAARAALADMPWVSVLTDSVRRALSGQRRPAADVAVLDPPRTGAGREVIDMIARVPRVIHIGCETASFARDVGEYLRNGYTVEQVRVFDAFPLTHHVECVAVLTR</sequence>
<keyword evidence="7" id="KW-1185">Reference proteome</keyword>
<keyword evidence="3 4" id="KW-0949">S-adenosyl-L-methionine</keyword>
<dbReference type="PROSITE" id="PS50926">
    <property type="entry name" value="TRAM"/>
    <property type="match status" value="1"/>
</dbReference>
<evidence type="ECO:0000256" key="2">
    <source>
        <dbReference type="ARBA" id="ARBA00022679"/>
    </source>
</evidence>
<accession>A0A117I9V3</accession>
<evidence type="ECO:0000256" key="4">
    <source>
        <dbReference type="PROSITE-ProRule" id="PRU01024"/>
    </source>
</evidence>
<evidence type="ECO:0000313" key="7">
    <source>
        <dbReference type="Proteomes" id="UP000069443"/>
    </source>
</evidence>
<dbReference type="STRING" id="228230.RMCC_2385"/>
<dbReference type="RefSeq" id="WP_062656554.1">
    <property type="nucleotide sequence ID" value="NZ_BCSY01000036.1"/>
</dbReference>
<feature type="binding site" evidence="4">
    <location>
        <position position="255"/>
    </location>
    <ligand>
        <name>S-adenosyl-L-methionine</name>
        <dbReference type="ChEBI" id="CHEBI:59789"/>
    </ligand>
</feature>
<feature type="active site" description="Nucleophile" evidence="4">
    <location>
        <position position="348"/>
    </location>
</feature>
<dbReference type="Gene3D" id="3.40.50.150">
    <property type="entry name" value="Vaccinia Virus protein VP39"/>
    <property type="match status" value="1"/>
</dbReference>
<evidence type="ECO:0000256" key="1">
    <source>
        <dbReference type="ARBA" id="ARBA00022603"/>
    </source>
</evidence>
<reference evidence="7" key="1">
    <citation type="journal article" date="2016" name="Genome Announc.">
        <title>Draft Genome Sequences of Five Rapidly Growing Mycobacterium Species, M. thermoresistibile, M. fortuitum subsp. acetamidolyticum, M. canariasense, M. brisbanense, and M. novocastrense.</title>
        <authorList>
            <person name="Katahira K."/>
            <person name="Ogura Y."/>
            <person name="Gotoh Y."/>
            <person name="Hayashi T."/>
        </authorList>
    </citation>
    <scope>NUCLEOTIDE SEQUENCE [LARGE SCALE GENOMIC DNA]</scope>
    <source>
        <strain evidence="7">JCM15298</strain>
    </source>
</reference>
<evidence type="ECO:0000256" key="3">
    <source>
        <dbReference type="ARBA" id="ARBA00022691"/>
    </source>
</evidence>
<dbReference type="InterPro" id="IPR012340">
    <property type="entry name" value="NA-bd_OB-fold"/>
</dbReference>
<reference evidence="7" key="2">
    <citation type="submission" date="2016-02" db="EMBL/GenBank/DDBJ databases">
        <title>Draft genome sequence of five rapidly growing Mycobacterium species.</title>
        <authorList>
            <person name="Katahira K."/>
            <person name="Gotou Y."/>
            <person name="Iida K."/>
            <person name="Ogura Y."/>
            <person name="Hayashi T."/>
        </authorList>
    </citation>
    <scope>NUCLEOTIDE SEQUENCE [LARGE SCALE GENOMIC DNA]</scope>
    <source>
        <strain evidence="7">JCM15298</strain>
    </source>
</reference>
<gene>
    <name evidence="6" type="ORF">RMCC_2385</name>
</gene>
<feature type="binding site" evidence="4">
    <location>
        <position position="279"/>
    </location>
    <ligand>
        <name>S-adenosyl-L-methionine</name>
        <dbReference type="ChEBI" id="CHEBI:59789"/>
    </ligand>
</feature>
<dbReference type="Pfam" id="PF05958">
    <property type="entry name" value="tRNA_U5-meth_tr"/>
    <property type="match status" value="1"/>
</dbReference>
<dbReference type="InterPro" id="IPR010280">
    <property type="entry name" value="U5_MeTrfase_fam"/>
</dbReference>
<name>A0A117I9V3_MYCCR</name>
<dbReference type="SUPFAM" id="SSF50249">
    <property type="entry name" value="Nucleic acid-binding proteins"/>
    <property type="match status" value="1"/>
</dbReference>
<feature type="binding site" evidence="4">
    <location>
        <position position="323"/>
    </location>
    <ligand>
        <name>S-adenosyl-L-methionine</name>
        <dbReference type="ChEBI" id="CHEBI:59789"/>
    </ligand>
</feature>
<dbReference type="PROSITE" id="PS51687">
    <property type="entry name" value="SAM_MT_RNA_M5U"/>
    <property type="match status" value="1"/>
</dbReference>
<dbReference type="AlphaFoldDB" id="A0A117I9V3"/>
<organism evidence="6 7">
    <name type="scientific">Mycolicibacterium canariasense</name>
    <name type="common">Mycobacterium canariasense</name>
    <dbReference type="NCBI Taxonomy" id="228230"/>
    <lineage>
        <taxon>Bacteria</taxon>
        <taxon>Bacillati</taxon>
        <taxon>Actinomycetota</taxon>
        <taxon>Actinomycetes</taxon>
        <taxon>Mycobacteriales</taxon>
        <taxon>Mycobacteriaceae</taxon>
        <taxon>Mycolicibacterium</taxon>
    </lineage>
</organism>
<dbReference type="InterPro" id="IPR029063">
    <property type="entry name" value="SAM-dependent_MTases_sf"/>
</dbReference>
<dbReference type="InterPro" id="IPR002792">
    <property type="entry name" value="TRAM_dom"/>
</dbReference>
<dbReference type="Pfam" id="PF01938">
    <property type="entry name" value="TRAM"/>
    <property type="match status" value="1"/>
</dbReference>
<proteinExistence type="inferred from homology"/>
<comment type="similarity">
    <text evidence="4">Belongs to the class I-like SAM-binding methyltransferase superfamily. RNA M5U methyltransferase family.</text>
</comment>